<protein>
    <submittedName>
        <fullName evidence="2">Uncharacterized protein</fullName>
    </submittedName>
</protein>
<comment type="caution">
    <text evidence="2">The sequence shown here is derived from an EMBL/GenBank/DDBJ whole genome shotgun (WGS) entry which is preliminary data.</text>
</comment>
<accession>A0A0J7JT28</accession>
<dbReference type="EMBL" id="LBMM01035365">
    <property type="protein sequence ID" value="KMQ81453.1"/>
    <property type="molecule type" value="Genomic_DNA"/>
</dbReference>
<reference evidence="2 3" key="1">
    <citation type="submission" date="2015-04" db="EMBL/GenBank/DDBJ databases">
        <title>Lasius niger genome sequencing.</title>
        <authorList>
            <person name="Konorov E.A."/>
            <person name="Nikitin M.A."/>
            <person name="Kirill M.V."/>
            <person name="Chang P."/>
        </authorList>
    </citation>
    <scope>NUCLEOTIDE SEQUENCE [LARGE SCALE GENOMIC DNA]</scope>
    <source>
        <tissue evidence="2">Whole</tissue>
    </source>
</reference>
<evidence type="ECO:0000313" key="2">
    <source>
        <dbReference type="EMBL" id="KMQ81453.1"/>
    </source>
</evidence>
<dbReference type="AlphaFoldDB" id="A0A0J7JT28"/>
<feature type="compositionally biased region" description="Basic and acidic residues" evidence="1">
    <location>
        <begin position="32"/>
        <end position="52"/>
    </location>
</feature>
<sequence length="52" mass="5737">MVGVMAGADLEWTADGPASAEPRQAALRRHVKRDEKSQFPGQDDVKEKKTID</sequence>
<evidence type="ECO:0000313" key="3">
    <source>
        <dbReference type="Proteomes" id="UP000036403"/>
    </source>
</evidence>
<gene>
    <name evidence="2" type="ORF">RF55_26274</name>
</gene>
<evidence type="ECO:0000256" key="1">
    <source>
        <dbReference type="SAM" id="MobiDB-lite"/>
    </source>
</evidence>
<dbReference type="PaxDb" id="67767-A0A0J7JT28"/>
<proteinExistence type="predicted"/>
<dbReference type="Proteomes" id="UP000036403">
    <property type="component" value="Unassembled WGS sequence"/>
</dbReference>
<name>A0A0J7JT28_LASNI</name>
<feature type="region of interest" description="Disordered" evidence="1">
    <location>
        <begin position="1"/>
        <end position="52"/>
    </location>
</feature>
<feature type="non-terminal residue" evidence="2">
    <location>
        <position position="52"/>
    </location>
</feature>
<organism evidence="2 3">
    <name type="scientific">Lasius niger</name>
    <name type="common">Black garden ant</name>
    <dbReference type="NCBI Taxonomy" id="67767"/>
    <lineage>
        <taxon>Eukaryota</taxon>
        <taxon>Metazoa</taxon>
        <taxon>Ecdysozoa</taxon>
        <taxon>Arthropoda</taxon>
        <taxon>Hexapoda</taxon>
        <taxon>Insecta</taxon>
        <taxon>Pterygota</taxon>
        <taxon>Neoptera</taxon>
        <taxon>Endopterygota</taxon>
        <taxon>Hymenoptera</taxon>
        <taxon>Apocrita</taxon>
        <taxon>Aculeata</taxon>
        <taxon>Formicoidea</taxon>
        <taxon>Formicidae</taxon>
        <taxon>Formicinae</taxon>
        <taxon>Lasius</taxon>
        <taxon>Lasius</taxon>
    </lineage>
</organism>
<keyword evidence="3" id="KW-1185">Reference proteome</keyword>